<sequence>MKAAVLHLVRQLRRALSCSVFSRRSSCSSYHKEEEQSSETSSERARAHQGLSGDALTVATQLSGKVLQLPDLTKIFETWPSATNKHTKELEVLVDELLERVIINERKLHALKQAGFARLMSLWYPDADWPELVVATAYSVWIFVWDDEIDSGETEAATNEVLAQAYYQESLTYIRRVLGLDGEDQVEVEAPLQNMTLFGDVGRGVRGSTDTLQRQRFFRELENFMLQVGVEHSHRTAGSIPTVEEYLHIRSGSVGCGPQIAITDYMLKVRLPESVMESEAMRALWKETIHICLILNDVYSVQKEIAQGSLLNIVPVMFKNMKSEEQDLGAVSRELDSALRATMARFEAAADTLTGMASGDVQLKRNIEDYIRWCRYFTTGVLYWSLESRRYGMADCINTDGTLSIVL</sequence>
<dbReference type="SFLD" id="SFLDS00005">
    <property type="entry name" value="Isoprenoid_Synthase_Type_I"/>
    <property type="match status" value="1"/>
</dbReference>
<accession>A0AAI8VFP7</accession>
<dbReference type="Gene3D" id="1.10.600.10">
    <property type="entry name" value="Farnesyl Diphosphate Synthase"/>
    <property type="match status" value="1"/>
</dbReference>
<evidence type="ECO:0000313" key="5">
    <source>
        <dbReference type="EMBL" id="CAJ2503564.1"/>
    </source>
</evidence>
<evidence type="ECO:0000256" key="4">
    <source>
        <dbReference type="RuleBase" id="RU366034"/>
    </source>
</evidence>
<keyword evidence="4" id="KW-0456">Lyase</keyword>
<gene>
    <name evidence="5" type="ORF">KHLLAP_LOCUS4032</name>
</gene>
<dbReference type="PANTHER" id="PTHR35201">
    <property type="entry name" value="TERPENE SYNTHASE"/>
    <property type="match status" value="1"/>
</dbReference>
<dbReference type="Pfam" id="PF19086">
    <property type="entry name" value="Terpene_syn_C_2"/>
    <property type="match status" value="1"/>
</dbReference>
<protein>
    <recommendedName>
        <fullName evidence="4">Terpene synthase</fullName>
        <ecNumber evidence="4">4.2.3.-</ecNumber>
    </recommendedName>
</protein>
<evidence type="ECO:0000256" key="2">
    <source>
        <dbReference type="ARBA" id="ARBA00006333"/>
    </source>
</evidence>
<reference evidence="5" key="1">
    <citation type="submission" date="2023-10" db="EMBL/GenBank/DDBJ databases">
        <authorList>
            <person name="Hackl T."/>
        </authorList>
    </citation>
    <scope>NUCLEOTIDE SEQUENCE</scope>
</reference>
<dbReference type="SUPFAM" id="SSF48576">
    <property type="entry name" value="Terpenoid synthases"/>
    <property type="match status" value="1"/>
</dbReference>
<comment type="cofactor">
    <cofactor evidence="1 4">
        <name>Mg(2+)</name>
        <dbReference type="ChEBI" id="CHEBI:18420"/>
    </cofactor>
</comment>
<dbReference type="PANTHER" id="PTHR35201:SF4">
    <property type="entry name" value="BETA-PINACENE SYNTHASE-RELATED"/>
    <property type="match status" value="1"/>
</dbReference>
<dbReference type="InterPro" id="IPR034686">
    <property type="entry name" value="Terpene_cyclase-like_2"/>
</dbReference>
<evidence type="ECO:0000256" key="1">
    <source>
        <dbReference type="ARBA" id="ARBA00001946"/>
    </source>
</evidence>
<evidence type="ECO:0000313" key="6">
    <source>
        <dbReference type="Proteomes" id="UP001295740"/>
    </source>
</evidence>
<name>A0AAI8VFP7_9PEZI</name>
<dbReference type="EMBL" id="CAUWAG010000006">
    <property type="protein sequence ID" value="CAJ2503564.1"/>
    <property type="molecule type" value="Genomic_DNA"/>
</dbReference>
<keyword evidence="6" id="KW-1185">Reference proteome</keyword>
<keyword evidence="3 4" id="KW-0460">Magnesium</keyword>
<evidence type="ECO:0000256" key="3">
    <source>
        <dbReference type="ARBA" id="ARBA00022842"/>
    </source>
</evidence>
<dbReference type="Proteomes" id="UP001295740">
    <property type="component" value="Unassembled WGS sequence"/>
</dbReference>
<dbReference type="GO" id="GO:0046872">
    <property type="term" value="F:metal ion binding"/>
    <property type="evidence" value="ECO:0007669"/>
    <property type="project" value="UniProtKB-KW"/>
</dbReference>
<keyword evidence="4" id="KW-0479">Metal-binding</keyword>
<dbReference type="GO" id="GO:0008299">
    <property type="term" value="P:isoprenoid biosynthetic process"/>
    <property type="evidence" value="ECO:0007669"/>
    <property type="project" value="UniProtKB-ARBA"/>
</dbReference>
<dbReference type="EC" id="4.2.3.-" evidence="4"/>
<comment type="caution">
    <text evidence="5">The sequence shown here is derived from an EMBL/GenBank/DDBJ whole genome shotgun (WGS) entry which is preliminary data.</text>
</comment>
<dbReference type="InterPro" id="IPR008949">
    <property type="entry name" value="Isoprenoid_synthase_dom_sf"/>
</dbReference>
<comment type="similarity">
    <text evidence="2 4">Belongs to the terpene synthase family.</text>
</comment>
<dbReference type="AlphaFoldDB" id="A0AAI8VFP7"/>
<organism evidence="5 6">
    <name type="scientific">Anthostomella pinea</name>
    <dbReference type="NCBI Taxonomy" id="933095"/>
    <lineage>
        <taxon>Eukaryota</taxon>
        <taxon>Fungi</taxon>
        <taxon>Dikarya</taxon>
        <taxon>Ascomycota</taxon>
        <taxon>Pezizomycotina</taxon>
        <taxon>Sordariomycetes</taxon>
        <taxon>Xylariomycetidae</taxon>
        <taxon>Xylariales</taxon>
        <taxon>Xylariaceae</taxon>
        <taxon>Anthostomella</taxon>
    </lineage>
</organism>
<dbReference type="SFLD" id="SFLDG01020">
    <property type="entry name" value="Terpene_Cyclase_Like_2"/>
    <property type="match status" value="1"/>
</dbReference>
<proteinExistence type="inferred from homology"/>
<dbReference type="GO" id="GO:0010333">
    <property type="term" value="F:terpene synthase activity"/>
    <property type="evidence" value="ECO:0007669"/>
    <property type="project" value="InterPro"/>
</dbReference>